<name>A0A0D9VWF8_9ORYZ</name>
<dbReference type="EnsemblPlants" id="LPERR03G21750.1">
    <property type="protein sequence ID" value="LPERR03G21750.1"/>
    <property type="gene ID" value="LPERR03G21750"/>
</dbReference>
<dbReference type="Gramene" id="LPERR03G21750.1">
    <property type="protein sequence ID" value="LPERR03G21750.1"/>
    <property type="gene ID" value="LPERR03G21750"/>
</dbReference>
<organism evidence="8 9">
    <name type="scientific">Leersia perrieri</name>
    <dbReference type="NCBI Taxonomy" id="77586"/>
    <lineage>
        <taxon>Eukaryota</taxon>
        <taxon>Viridiplantae</taxon>
        <taxon>Streptophyta</taxon>
        <taxon>Embryophyta</taxon>
        <taxon>Tracheophyta</taxon>
        <taxon>Spermatophyta</taxon>
        <taxon>Magnoliopsida</taxon>
        <taxon>Liliopsida</taxon>
        <taxon>Poales</taxon>
        <taxon>Poaceae</taxon>
        <taxon>BOP clade</taxon>
        <taxon>Oryzoideae</taxon>
        <taxon>Oryzeae</taxon>
        <taxon>Oryzinae</taxon>
        <taxon>Leersia</taxon>
    </lineage>
</organism>
<evidence type="ECO:0000313" key="9">
    <source>
        <dbReference type="Proteomes" id="UP000032180"/>
    </source>
</evidence>
<dbReference type="Proteomes" id="UP000032180">
    <property type="component" value="Chromosome 3"/>
</dbReference>
<evidence type="ECO:0000256" key="6">
    <source>
        <dbReference type="SAM" id="MobiDB-lite"/>
    </source>
</evidence>
<feature type="region of interest" description="Disordered" evidence="6">
    <location>
        <begin position="344"/>
        <end position="420"/>
    </location>
</feature>
<keyword evidence="2" id="KW-0805">Transcription regulation</keyword>
<keyword evidence="4" id="KW-0804">Transcription</keyword>
<comment type="subcellular location">
    <subcellularLocation>
        <location evidence="1">Nucleus</location>
    </subcellularLocation>
</comment>
<evidence type="ECO:0000256" key="2">
    <source>
        <dbReference type="ARBA" id="ARBA00023015"/>
    </source>
</evidence>
<reference evidence="9" key="2">
    <citation type="submission" date="2013-12" db="EMBL/GenBank/DDBJ databases">
        <authorList>
            <person name="Yu Y."/>
            <person name="Lee S."/>
            <person name="de Baynast K."/>
            <person name="Wissotski M."/>
            <person name="Liu L."/>
            <person name="Talag J."/>
            <person name="Goicoechea J."/>
            <person name="Angelova A."/>
            <person name="Jetty R."/>
            <person name="Kudrna D."/>
            <person name="Golser W."/>
            <person name="Rivera L."/>
            <person name="Zhang J."/>
            <person name="Wing R."/>
        </authorList>
    </citation>
    <scope>NUCLEOTIDE SEQUENCE</scope>
</reference>
<dbReference type="AlphaFoldDB" id="A0A0D9VWF8"/>
<evidence type="ECO:0000256" key="4">
    <source>
        <dbReference type="ARBA" id="ARBA00023163"/>
    </source>
</evidence>
<reference evidence="8 9" key="1">
    <citation type="submission" date="2012-08" db="EMBL/GenBank/DDBJ databases">
        <title>Oryza genome evolution.</title>
        <authorList>
            <person name="Wing R.A."/>
        </authorList>
    </citation>
    <scope>NUCLEOTIDE SEQUENCE</scope>
</reference>
<feature type="domain" description="TF-B3" evidence="7">
    <location>
        <begin position="26"/>
        <end position="119"/>
    </location>
</feature>
<keyword evidence="5" id="KW-0539">Nucleus</keyword>
<dbReference type="PANTHER" id="PTHR31391">
    <property type="entry name" value="B3 DOMAIN-CONTAINING PROTEIN OS11G0197600-RELATED"/>
    <property type="match status" value="1"/>
</dbReference>
<dbReference type="Gene3D" id="2.40.330.10">
    <property type="entry name" value="DNA-binding pseudobarrel domain"/>
    <property type="match status" value="3"/>
</dbReference>
<evidence type="ECO:0000313" key="8">
    <source>
        <dbReference type="EnsemblPlants" id="LPERR03G21750.1"/>
    </source>
</evidence>
<evidence type="ECO:0000256" key="3">
    <source>
        <dbReference type="ARBA" id="ARBA00023125"/>
    </source>
</evidence>
<keyword evidence="3" id="KW-0238">DNA-binding</keyword>
<dbReference type="Pfam" id="PF02362">
    <property type="entry name" value="B3"/>
    <property type="match status" value="3"/>
</dbReference>
<dbReference type="HOGENOM" id="CLU_015069_8_2_1"/>
<dbReference type="InterPro" id="IPR003340">
    <property type="entry name" value="B3_DNA-bd"/>
</dbReference>
<feature type="compositionally biased region" description="Acidic residues" evidence="6">
    <location>
        <begin position="187"/>
        <end position="204"/>
    </location>
</feature>
<reference evidence="8" key="3">
    <citation type="submission" date="2015-04" db="UniProtKB">
        <authorList>
            <consortium name="EnsemblPlants"/>
        </authorList>
    </citation>
    <scope>IDENTIFICATION</scope>
</reference>
<dbReference type="PANTHER" id="PTHR31391:SF106">
    <property type="entry name" value="B3 DOMAIN-CONTAINING PROTEIN OS01G0723500"/>
    <property type="match status" value="1"/>
</dbReference>
<dbReference type="InterPro" id="IPR044837">
    <property type="entry name" value="REM16-like"/>
</dbReference>
<dbReference type="STRING" id="77586.A0A0D9VWF8"/>
<evidence type="ECO:0000259" key="7">
    <source>
        <dbReference type="PROSITE" id="PS50863"/>
    </source>
</evidence>
<evidence type="ECO:0000256" key="1">
    <source>
        <dbReference type="ARBA" id="ARBA00004123"/>
    </source>
</evidence>
<feature type="compositionally biased region" description="Basic and acidic residues" evidence="6">
    <location>
        <begin position="354"/>
        <end position="380"/>
    </location>
</feature>
<dbReference type="GO" id="GO:0003677">
    <property type="term" value="F:DNA binding"/>
    <property type="evidence" value="ECO:0007669"/>
    <property type="project" value="UniProtKB-KW"/>
</dbReference>
<feature type="domain" description="TF-B3" evidence="7">
    <location>
        <begin position="480"/>
        <end position="542"/>
    </location>
</feature>
<keyword evidence="9" id="KW-1185">Reference proteome</keyword>
<protein>
    <recommendedName>
        <fullName evidence="7">TF-B3 domain-containing protein</fullName>
    </recommendedName>
</protein>
<dbReference type="CDD" id="cd10017">
    <property type="entry name" value="B3_DNA"/>
    <property type="match status" value="3"/>
</dbReference>
<accession>A0A0D9VWF8</accession>
<dbReference type="SMART" id="SM01019">
    <property type="entry name" value="B3"/>
    <property type="match status" value="3"/>
</dbReference>
<dbReference type="GO" id="GO:0005634">
    <property type="term" value="C:nucleus"/>
    <property type="evidence" value="ECO:0007669"/>
    <property type="project" value="UniProtKB-SubCell"/>
</dbReference>
<dbReference type="InterPro" id="IPR015300">
    <property type="entry name" value="DNA-bd_pseudobarrel_sf"/>
</dbReference>
<feature type="region of interest" description="Disordered" evidence="6">
    <location>
        <begin position="148"/>
        <end position="220"/>
    </location>
</feature>
<dbReference type="SUPFAM" id="SSF101936">
    <property type="entry name" value="DNA-binding pseudobarrel domain"/>
    <property type="match status" value="3"/>
</dbReference>
<dbReference type="eggNOG" id="ENOG502QSIS">
    <property type="taxonomic scope" value="Eukaryota"/>
</dbReference>
<feature type="domain" description="TF-B3" evidence="7">
    <location>
        <begin position="242"/>
        <end position="343"/>
    </location>
</feature>
<sequence>MAGQGSHMKKPSDSSKRHADHIDGKMKCFHMQMNANFQHSMIIPNKFVDHFGGKMSRTIELESPKGIVYIVKVTKHKNKTVLQCGWEAFVDAHHIEENDSLLFHHIENSRFEVLILDSDGCEKVFTCAGIKRTYSLEERNADSIDIASNTQDDTMESSESHSGSDSQRSKIAEFAATTYSSGGSGEDVTESSSSEDESSYELDDPQTPLEPILSSGTKLSDAQKEKVAKLIRDIQPEIPLYAAVMKHSNVNSAHSSLVIAKHYASAHFPNTSQTITLQRQGKNKKWHPRFHVRKDGAGYILHGRFWIDFVLDNRLKEEDICIFVLTKSTGRNFRATVHVLREKKPHSGPLLAPKRFDSRDVRTKSKVTDARRLSSTEGKRGTRGTSTTSVKKELDDDQRNNREGKHQEPHKFNDSERSSEPYLLSDRASLNEVQISKVIEIAYSYQYEVPIYVTVMSKSNVGTDGQYIIIFVKQFARRYLPEGKSKTWQVQMCPQIGDAQKLTVGWRDFVHDNHLQMKDICLFQLMNNERRLTMIVHIIRNNEKS</sequence>
<dbReference type="PROSITE" id="PS50863">
    <property type="entry name" value="B3"/>
    <property type="match status" value="3"/>
</dbReference>
<feature type="compositionally biased region" description="Basic and acidic residues" evidence="6">
    <location>
        <begin position="390"/>
        <end position="419"/>
    </location>
</feature>
<proteinExistence type="predicted"/>
<evidence type="ECO:0000256" key="5">
    <source>
        <dbReference type="ARBA" id="ARBA00023242"/>
    </source>
</evidence>